<dbReference type="RefSeq" id="WP_015693024.1">
    <property type="nucleotide sequence ID" value="NC_016940.1"/>
</dbReference>
<organism evidence="2 3">
    <name type="scientific">Saprospira grandis (strain Lewin)</name>
    <dbReference type="NCBI Taxonomy" id="984262"/>
    <lineage>
        <taxon>Bacteria</taxon>
        <taxon>Pseudomonadati</taxon>
        <taxon>Bacteroidota</taxon>
        <taxon>Saprospiria</taxon>
        <taxon>Saprospirales</taxon>
        <taxon>Saprospiraceae</taxon>
        <taxon>Saprospira</taxon>
    </lineage>
</organism>
<name>H6L9D8_SAPGL</name>
<dbReference type="HOGENOM" id="CLU_370838_0_0_10"/>
<dbReference type="OrthoDB" id="1496366at2"/>
<evidence type="ECO:0000256" key="1">
    <source>
        <dbReference type="SAM" id="Coils"/>
    </source>
</evidence>
<protein>
    <submittedName>
        <fullName evidence="2">Uncharacterized protein</fullName>
    </submittedName>
</protein>
<dbReference type="Proteomes" id="UP000007519">
    <property type="component" value="Chromosome"/>
</dbReference>
<keyword evidence="1" id="KW-0175">Coiled coil</keyword>
<dbReference type="EMBL" id="CP002831">
    <property type="protein sequence ID" value="AFC25414.1"/>
    <property type="molecule type" value="Genomic_DNA"/>
</dbReference>
<keyword evidence="3" id="KW-1185">Reference proteome</keyword>
<sequence length="764" mass="86671">MKALAIFLFHSLLFISPFNTIKMDNHQLFLKKQQQYQEDTALYEETLAQYQELYALYQELPAEDPDRPSLKAALLKTKEGLKAFKPQLKTDKANLEQLFLALKEEDIPKTDFWVKFAQNARKVALKARKLQGNIQKDEWEETLYLNDLYISFSEGKKLKVCRLIAADIKALVGQADNKPPSMFLEELAQIFERYDAVEKIKKYRAKSRFIESSIAPYVLSPNQLEPILDQALAKDDFLTEEELEEKEKELEETRKELEETRKELEREKEMAIEKWTSKVENWKTQSIKTIYELMVLDTLEKYRDLKINAIYVLEEIKEWDKVDDPKVVQLIFDYSRKLLPKGQLSNEDVSSNMIKVIDKTATFLIAHPEAWYENHTKVVLPNLHKILALLAEIDGARAKFNCYDIYLDWVRQSNVFATDNSVYKLDCLTEKLTAYFKKEAAMAAFAPALEAELKQLKASLKGRNIILARHLIQPYKKAIGNTFFHKEKNGLISYIEANRANATLAEDLALILAHNFQEDNIKEAIKSCQQAVVQWAPSHTEDSLTQNILLSNDSTLSLTIKFQLNKNNGQYAAKATALSMNVSQKKGPDYEIKASFNARLIVEADGTAYHEFSAEISYKIAADQRTVNIAAEAGVEIGSSKTKGSTHNIGRTGAANFGLDGILGGDYSLTDEYATEKSTTNYSSANVSINASVANTKTEGMQEGFFKLVKGSLQAVKKGNSVEVQWLLLDPIDNFVYPNGGISVKQVLSNNADQLIKEIPLHKK</sequence>
<accession>H6L9D8</accession>
<reference evidence="2 3" key="1">
    <citation type="journal article" date="2012" name="Stand. Genomic Sci.">
        <title>Complete genome sequencing and analysis of Saprospira grandis str. Lewin, a predatory marine bacterium.</title>
        <authorList>
            <person name="Saw J.H."/>
            <person name="Yuryev A."/>
            <person name="Kanbe M."/>
            <person name="Hou S."/>
            <person name="Young A.G."/>
            <person name="Aizawa S."/>
            <person name="Alam M."/>
        </authorList>
    </citation>
    <scope>NUCLEOTIDE SEQUENCE [LARGE SCALE GENOMIC DNA]</scope>
    <source>
        <strain evidence="2 3">Lewin</strain>
    </source>
</reference>
<evidence type="ECO:0000313" key="2">
    <source>
        <dbReference type="EMBL" id="AFC25414.1"/>
    </source>
</evidence>
<proteinExistence type="predicted"/>
<feature type="coiled-coil region" evidence="1">
    <location>
        <begin position="236"/>
        <end position="274"/>
    </location>
</feature>
<dbReference type="AlphaFoldDB" id="H6L9D8"/>
<gene>
    <name evidence="2" type="ordered locus">SGRA_2686</name>
</gene>
<dbReference type="KEGG" id="sgn:SGRA_2686"/>
<evidence type="ECO:0000313" key="3">
    <source>
        <dbReference type="Proteomes" id="UP000007519"/>
    </source>
</evidence>